<dbReference type="AlphaFoldDB" id="A0A485M8K8"/>
<keyword evidence="1" id="KW-0560">Oxidoreductase</keyword>
<gene>
    <name evidence="3" type="ORF">SCFA_470003</name>
</gene>
<accession>A0A485M8K8</accession>
<evidence type="ECO:0000256" key="1">
    <source>
        <dbReference type="ARBA" id="ARBA00023002"/>
    </source>
</evidence>
<dbReference type="PANTHER" id="PTHR43854">
    <property type="entry name" value="INDOLEPYRUVATE OXIDOREDUCTASE SUBUNIT IORB"/>
    <property type="match status" value="1"/>
</dbReference>
<name>A0A485M8K8_9ZZZZ</name>
<dbReference type="SUPFAM" id="SSF53323">
    <property type="entry name" value="Pyruvate-ferredoxin oxidoreductase, PFOR, domain III"/>
    <property type="match status" value="1"/>
</dbReference>
<dbReference type="Pfam" id="PF01558">
    <property type="entry name" value="POR"/>
    <property type="match status" value="1"/>
</dbReference>
<proteinExistence type="predicted"/>
<evidence type="ECO:0000259" key="2">
    <source>
        <dbReference type="Pfam" id="PF01558"/>
    </source>
</evidence>
<protein>
    <submittedName>
        <fullName evidence="3">Indolepyruvate oxidoreductase subunit beta</fullName>
    </submittedName>
</protein>
<dbReference type="EMBL" id="CAADRM010000111">
    <property type="protein sequence ID" value="VFU15967.1"/>
    <property type="molecule type" value="Genomic_DNA"/>
</dbReference>
<sequence>MNVLMTGVGGQGIILASDMLSEVMMRSGYDVKKSEIHGMAQRGGSVMSHVRFAGHVDSPLIPYGCCDILLSFEELEAARYLKYLKKDATVIINQYRLAPPAVVSGSRAYPDVIPFLREKTRNIHLVPGSAIAEEMGNARGVNIILLGVLSTLLDPPESAWYDAINSMLKEKIRAANIEGFKRGRQIQIQ</sequence>
<dbReference type="PANTHER" id="PTHR43854:SF1">
    <property type="entry name" value="INDOLEPYRUVATE OXIDOREDUCTASE SUBUNIT IORB"/>
    <property type="match status" value="1"/>
</dbReference>
<feature type="domain" description="Pyruvate/ketoisovalerate oxidoreductase catalytic" evidence="2">
    <location>
        <begin position="9"/>
        <end position="185"/>
    </location>
</feature>
<dbReference type="GO" id="GO:0016903">
    <property type="term" value="F:oxidoreductase activity, acting on the aldehyde or oxo group of donors"/>
    <property type="evidence" value="ECO:0007669"/>
    <property type="project" value="InterPro"/>
</dbReference>
<dbReference type="InterPro" id="IPR019752">
    <property type="entry name" value="Pyrv/ketoisovalerate_OxRed_cat"/>
</dbReference>
<dbReference type="InterPro" id="IPR002869">
    <property type="entry name" value="Pyrv_flavodox_OxRed_cen"/>
</dbReference>
<keyword evidence="3" id="KW-0670">Pyruvate</keyword>
<dbReference type="Gene3D" id="3.40.920.10">
    <property type="entry name" value="Pyruvate-ferredoxin oxidoreductase, PFOR, domain III"/>
    <property type="match status" value="1"/>
</dbReference>
<organism evidence="3">
    <name type="scientific">anaerobic digester metagenome</name>
    <dbReference type="NCBI Taxonomy" id="1263854"/>
    <lineage>
        <taxon>unclassified sequences</taxon>
        <taxon>metagenomes</taxon>
        <taxon>ecological metagenomes</taxon>
    </lineage>
</organism>
<evidence type="ECO:0000313" key="3">
    <source>
        <dbReference type="EMBL" id="VFU15967.1"/>
    </source>
</evidence>
<dbReference type="InterPro" id="IPR052198">
    <property type="entry name" value="IorB_Oxidoreductase"/>
</dbReference>
<reference evidence="3" key="1">
    <citation type="submission" date="2019-03" db="EMBL/GenBank/DDBJ databases">
        <authorList>
            <person name="Hao L."/>
        </authorList>
    </citation>
    <scope>NUCLEOTIDE SEQUENCE</scope>
</reference>